<dbReference type="RefSeq" id="WP_136409528.1">
    <property type="nucleotide sequence ID" value="NZ_CP039393.1"/>
</dbReference>
<dbReference type="Proteomes" id="UP000297031">
    <property type="component" value="Chromosome"/>
</dbReference>
<dbReference type="OrthoDB" id="9812612at2"/>
<dbReference type="KEGG" id="mgod:E7746_00790"/>
<dbReference type="EMBL" id="CP039393">
    <property type="protein sequence ID" value="QCD34519.1"/>
    <property type="molecule type" value="Genomic_DNA"/>
</dbReference>
<organism evidence="1 2">
    <name type="scientific">Muribaculum gordoncarteri</name>
    <dbReference type="NCBI Taxonomy" id="2530390"/>
    <lineage>
        <taxon>Bacteria</taxon>
        <taxon>Pseudomonadati</taxon>
        <taxon>Bacteroidota</taxon>
        <taxon>Bacteroidia</taxon>
        <taxon>Bacteroidales</taxon>
        <taxon>Muribaculaceae</taxon>
        <taxon>Muribaculum</taxon>
    </lineage>
</organism>
<evidence type="ECO:0000313" key="2">
    <source>
        <dbReference type="Proteomes" id="UP000297031"/>
    </source>
</evidence>
<protein>
    <submittedName>
        <fullName evidence="1">Uncharacterized protein</fullName>
    </submittedName>
</protein>
<keyword evidence="2" id="KW-1185">Reference proteome</keyword>
<reference evidence="1 2" key="1">
    <citation type="submission" date="2019-02" db="EMBL/GenBank/DDBJ databases">
        <title>Isolation and identification of novel species under the genus Muribaculum.</title>
        <authorList>
            <person name="Miyake S."/>
            <person name="Ding Y."/>
            <person name="Low A."/>
            <person name="Soh M."/>
            <person name="Seedorf H."/>
        </authorList>
    </citation>
    <scope>NUCLEOTIDE SEQUENCE [LARGE SCALE GENOMIC DNA]</scope>
    <source>
        <strain evidence="1 2">TLL-A4</strain>
    </source>
</reference>
<evidence type="ECO:0000313" key="1">
    <source>
        <dbReference type="EMBL" id="QCD34519.1"/>
    </source>
</evidence>
<proteinExistence type="predicted"/>
<name>A0A4P7VP95_9BACT</name>
<dbReference type="AlphaFoldDB" id="A0A4P7VP95"/>
<accession>A0A4P7VP95</accession>
<sequence>MKVKLGTTPLRVEYTDDELKDRVLNYIDSNTDGVGFRDICDHLLMIANDEGKIIKDSDTDYEWMELDRADTLRVSRALWQEIWSYRLFIDFDTTHYKAADTYFMRYIPES</sequence>
<gene>
    <name evidence="1" type="ORF">E7746_00790</name>
</gene>